<accession>A0A3E2BQ79</accession>
<evidence type="ECO:0000313" key="1">
    <source>
        <dbReference type="EMBL" id="RFT16864.1"/>
    </source>
</evidence>
<comment type="caution">
    <text evidence="1">The sequence shown here is derived from an EMBL/GenBank/DDBJ whole genome shotgun (WGS) entry which is preliminary data.</text>
</comment>
<proteinExistence type="predicted"/>
<reference evidence="1 2" key="1">
    <citation type="submission" date="2018-08" db="EMBL/GenBank/DDBJ databases">
        <title>Genome analysis of the thermophilic bacterium of the candidate phylum Aminicenantes from deep subsurface aquifer revealed its physiology and ecological role.</title>
        <authorList>
            <person name="Kadnikov V.V."/>
            <person name="Mardanov A.V."/>
            <person name="Beletsky A.V."/>
            <person name="Karnachuk O.V."/>
            <person name="Ravin N.V."/>
        </authorList>
    </citation>
    <scope>NUCLEOTIDE SEQUENCE [LARGE SCALE GENOMIC DNA]</scope>
    <source>
        <strain evidence="1">BY38</strain>
    </source>
</reference>
<name>A0A3E2BQ79_9BACT</name>
<gene>
    <name evidence="1" type="ORF">OP8BY_0806</name>
</gene>
<sequence>MKKFFKFLLLLLGIFSTFLLGFHFGKEKLKSRIPKFQDDSDRLV</sequence>
<dbReference type="Proteomes" id="UP000257323">
    <property type="component" value="Unassembled WGS sequence"/>
</dbReference>
<organism evidence="1 2">
    <name type="scientific">Candidatus Saccharicenans subterraneus</name>
    <dbReference type="NCBI Taxonomy" id="2508984"/>
    <lineage>
        <taxon>Bacteria</taxon>
        <taxon>Candidatus Aminicenantota</taxon>
        <taxon>Candidatus Aminicenantia</taxon>
        <taxon>Candidatus Aminicenantales</taxon>
        <taxon>Candidatus Saccharicenantaceae</taxon>
        <taxon>Candidatus Saccharicenans</taxon>
    </lineage>
</organism>
<dbReference type="EMBL" id="QUAH01000001">
    <property type="protein sequence ID" value="RFT16864.1"/>
    <property type="molecule type" value="Genomic_DNA"/>
</dbReference>
<dbReference type="AlphaFoldDB" id="A0A3E2BQ79"/>
<protein>
    <submittedName>
        <fullName evidence="1">Uncharacterized protein</fullName>
    </submittedName>
</protein>
<evidence type="ECO:0000313" key="2">
    <source>
        <dbReference type="Proteomes" id="UP000257323"/>
    </source>
</evidence>